<dbReference type="EMBL" id="DS469956">
    <property type="protein sequence ID" value="EDO30969.1"/>
    <property type="molecule type" value="Genomic_DNA"/>
</dbReference>
<dbReference type="Proteomes" id="UP000001593">
    <property type="component" value="Unassembled WGS sequence"/>
</dbReference>
<evidence type="ECO:0000313" key="2">
    <source>
        <dbReference type="Proteomes" id="UP000001593"/>
    </source>
</evidence>
<reference evidence="1 2" key="1">
    <citation type="journal article" date="2007" name="Science">
        <title>Sea anemone genome reveals ancestral eumetazoan gene repertoire and genomic organization.</title>
        <authorList>
            <person name="Putnam N.H."/>
            <person name="Srivastava M."/>
            <person name="Hellsten U."/>
            <person name="Dirks B."/>
            <person name="Chapman J."/>
            <person name="Salamov A."/>
            <person name="Terry A."/>
            <person name="Shapiro H."/>
            <person name="Lindquist E."/>
            <person name="Kapitonov V.V."/>
            <person name="Jurka J."/>
            <person name="Genikhovich G."/>
            <person name="Grigoriev I.V."/>
            <person name="Lucas S.M."/>
            <person name="Steele R.E."/>
            <person name="Finnerty J.R."/>
            <person name="Technau U."/>
            <person name="Martindale M.Q."/>
            <person name="Rokhsar D.S."/>
        </authorList>
    </citation>
    <scope>NUCLEOTIDE SEQUENCE [LARGE SCALE GENOMIC DNA]</scope>
    <source>
        <strain evidence="2">CH2 X CH6</strain>
    </source>
</reference>
<dbReference type="AlphaFoldDB" id="A7SZ95"/>
<dbReference type="InParanoid" id="A7SZ95"/>
<proteinExistence type="predicted"/>
<organism evidence="1 2">
    <name type="scientific">Nematostella vectensis</name>
    <name type="common">Starlet sea anemone</name>
    <dbReference type="NCBI Taxonomy" id="45351"/>
    <lineage>
        <taxon>Eukaryota</taxon>
        <taxon>Metazoa</taxon>
        <taxon>Cnidaria</taxon>
        <taxon>Anthozoa</taxon>
        <taxon>Hexacorallia</taxon>
        <taxon>Actiniaria</taxon>
        <taxon>Edwardsiidae</taxon>
        <taxon>Nematostella</taxon>
    </lineage>
</organism>
<gene>
    <name evidence="1" type="ORF">NEMVEDRAFT_v1g138919</name>
</gene>
<evidence type="ECO:0000313" key="1">
    <source>
        <dbReference type="EMBL" id="EDO30969.1"/>
    </source>
</evidence>
<sequence>ALPSRNLPPPGSSYRSFVFPPIPPPLPTGFVLSLLALPYRTLPPPGSFNRSLLFPPAP</sequence>
<protein>
    <submittedName>
        <fullName evidence="1">Uncharacterized protein</fullName>
    </submittedName>
</protein>
<feature type="non-terminal residue" evidence="1">
    <location>
        <position position="1"/>
    </location>
</feature>
<dbReference type="HOGENOM" id="CLU_2985009_0_0_1"/>
<accession>A7SZ95</accession>
<name>A7SZ95_NEMVE</name>
<keyword evidence="2" id="KW-1185">Reference proteome</keyword>
<feature type="non-terminal residue" evidence="1">
    <location>
        <position position="58"/>
    </location>
</feature>